<dbReference type="GO" id="GO:0005730">
    <property type="term" value="C:nucleolus"/>
    <property type="evidence" value="ECO:0007669"/>
    <property type="project" value="UniProtKB-SubCell"/>
</dbReference>
<feature type="compositionally biased region" description="Basic and acidic residues" evidence="7">
    <location>
        <begin position="20"/>
        <end position="32"/>
    </location>
</feature>
<dbReference type="GO" id="GO:0000472">
    <property type="term" value="P:endonucleolytic cleavage to generate mature 5'-end of SSU-rRNA from (SSU-rRNA, 5.8S rRNA, LSU-rRNA)"/>
    <property type="evidence" value="ECO:0007669"/>
    <property type="project" value="TreeGrafter"/>
</dbReference>
<evidence type="ECO:0000256" key="5">
    <source>
        <dbReference type="ARBA" id="ARBA00025024"/>
    </source>
</evidence>
<dbReference type="InterPro" id="IPR035979">
    <property type="entry name" value="RBD_domain_sf"/>
</dbReference>
<feature type="compositionally biased region" description="Acidic residues" evidence="7">
    <location>
        <begin position="76"/>
        <end position="106"/>
    </location>
</feature>
<dbReference type="GeneID" id="54362910"/>
<feature type="region of interest" description="Disordered" evidence="7">
    <location>
        <begin position="1"/>
        <end position="125"/>
    </location>
</feature>
<dbReference type="GO" id="GO:0034462">
    <property type="term" value="P:small-subunit processome assembly"/>
    <property type="evidence" value="ECO:0007669"/>
    <property type="project" value="TreeGrafter"/>
</dbReference>
<dbReference type="AlphaFoldDB" id="A0A6J3M1N7"/>
<dbReference type="InterPro" id="IPR012677">
    <property type="entry name" value="Nucleotide-bd_a/b_plait_sf"/>
</dbReference>
<evidence type="ECO:0000256" key="4">
    <source>
        <dbReference type="ARBA" id="ARBA00023242"/>
    </source>
</evidence>
<dbReference type="GO" id="GO:0003723">
    <property type="term" value="F:RNA binding"/>
    <property type="evidence" value="ECO:0007669"/>
    <property type="project" value="UniProtKB-KW"/>
</dbReference>
<dbReference type="RefSeq" id="XP_033458450.1">
    <property type="nucleotide sequence ID" value="XM_033605110.1"/>
</dbReference>
<comment type="subcellular location">
    <subcellularLocation>
        <location evidence="1">Nucleus</location>
        <location evidence="1">Nucleolus</location>
    </subcellularLocation>
</comment>
<proteinExistence type="inferred from homology"/>
<accession>A0A6J3M1N7</accession>
<dbReference type="GO" id="GO:0000480">
    <property type="term" value="P:endonucleolytic cleavage in 5'-ETS of tricistronic rRNA transcript (SSU-rRNA, 5.8S rRNA, LSU-rRNA)"/>
    <property type="evidence" value="ECO:0007669"/>
    <property type="project" value="TreeGrafter"/>
</dbReference>
<organism evidence="9">
    <name type="scientific">Dissoconium aciculare CBS 342.82</name>
    <dbReference type="NCBI Taxonomy" id="1314786"/>
    <lineage>
        <taxon>Eukaryota</taxon>
        <taxon>Fungi</taxon>
        <taxon>Dikarya</taxon>
        <taxon>Ascomycota</taxon>
        <taxon>Pezizomycotina</taxon>
        <taxon>Dothideomycetes</taxon>
        <taxon>Dothideomycetidae</taxon>
        <taxon>Mycosphaerellales</taxon>
        <taxon>Dissoconiaceae</taxon>
        <taxon>Dissoconium</taxon>
    </lineage>
</organism>
<reference evidence="9" key="3">
    <citation type="submission" date="2025-08" db="UniProtKB">
        <authorList>
            <consortium name="RefSeq"/>
        </authorList>
    </citation>
    <scope>IDENTIFICATION</scope>
    <source>
        <strain evidence="9">CBS 342.82</strain>
    </source>
</reference>
<feature type="compositionally biased region" description="Acidic residues" evidence="7">
    <location>
        <begin position="10"/>
        <end position="19"/>
    </location>
</feature>
<dbReference type="GO" id="GO:0000447">
    <property type="term" value="P:endonucleolytic cleavage in ITS1 to separate SSU-rRNA from 5.8S rRNA and LSU-rRNA from tricistronic rRNA transcript (SSU-rRNA, 5.8S rRNA, LSU-rRNA)"/>
    <property type="evidence" value="ECO:0007669"/>
    <property type="project" value="TreeGrafter"/>
</dbReference>
<dbReference type="OrthoDB" id="287393at2759"/>
<dbReference type="Gene3D" id="3.30.70.330">
    <property type="match status" value="1"/>
</dbReference>
<evidence type="ECO:0000313" key="8">
    <source>
        <dbReference type="Proteomes" id="UP000504637"/>
    </source>
</evidence>
<dbReference type="PANTHER" id="PTHR12311">
    <property type="entry name" value="ACTIVATOR OF BASAL TRANSCRIPTION 1"/>
    <property type="match status" value="1"/>
</dbReference>
<reference evidence="9" key="2">
    <citation type="submission" date="2020-04" db="EMBL/GenBank/DDBJ databases">
        <authorList>
            <consortium name="NCBI Genome Project"/>
        </authorList>
    </citation>
    <scope>NUCLEOTIDE SEQUENCE</scope>
    <source>
        <strain evidence="9">CBS 342.82</strain>
    </source>
</reference>
<dbReference type="InterPro" id="IPR039119">
    <property type="entry name" value="ABT1/Esf2"/>
</dbReference>
<dbReference type="SUPFAM" id="SSF54928">
    <property type="entry name" value="RNA-binding domain, RBD"/>
    <property type="match status" value="1"/>
</dbReference>
<evidence type="ECO:0000256" key="6">
    <source>
        <dbReference type="ARBA" id="ARBA00032634"/>
    </source>
</evidence>
<evidence type="ECO:0000256" key="3">
    <source>
        <dbReference type="ARBA" id="ARBA00022884"/>
    </source>
</evidence>
<dbReference type="Proteomes" id="UP000504637">
    <property type="component" value="Unplaced"/>
</dbReference>
<evidence type="ECO:0000313" key="9">
    <source>
        <dbReference type="RefSeq" id="XP_033458450.1"/>
    </source>
</evidence>
<dbReference type="InterPro" id="IPR034353">
    <property type="entry name" value="ABT1/ESF2_RRM"/>
</dbReference>
<evidence type="ECO:0000256" key="1">
    <source>
        <dbReference type="ARBA" id="ARBA00004604"/>
    </source>
</evidence>
<gene>
    <name evidence="9" type="ORF">K489DRAFT_381403</name>
</gene>
<keyword evidence="3" id="KW-0694">RNA-binding</keyword>
<feature type="region of interest" description="Disordered" evidence="7">
    <location>
        <begin position="278"/>
        <end position="353"/>
    </location>
</feature>
<dbReference type="CDD" id="cd12263">
    <property type="entry name" value="RRM_ABT1_like"/>
    <property type="match status" value="1"/>
</dbReference>
<reference evidence="9" key="1">
    <citation type="submission" date="2020-01" db="EMBL/GenBank/DDBJ databases">
        <authorList>
            <consortium name="DOE Joint Genome Institute"/>
            <person name="Haridas S."/>
            <person name="Albert R."/>
            <person name="Binder M."/>
            <person name="Bloem J."/>
            <person name="Labutti K."/>
            <person name="Salamov A."/>
            <person name="Andreopoulos B."/>
            <person name="Baker S.E."/>
            <person name="Barry K."/>
            <person name="Bills G."/>
            <person name="Bluhm B.H."/>
            <person name="Cannon C."/>
            <person name="Castanera R."/>
            <person name="Culley D.E."/>
            <person name="Daum C."/>
            <person name="Ezra D."/>
            <person name="Gonzalez J.B."/>
            <person name="Henrissat B."/>
            <person name="Kuo A."/>
            <person name="Liang C."/>
            <person name="Lipzen A."/>
            <person name="Lutzoni F."/>
            <person name="Magnuson J."/>
            <person name="Mondo S."/>
            <person name="Nolan M."/>
            <person name="Ohm R."/>
            <person name="Pangilinan J."/>
            <person name="Park H.-J."/>
            <person name="Ramirez L."/>
            <person name="Alfaro M."/>
            <person name="Sun H."/>
            <person name="Tritt A."/>
            <person name="Yoshinaga Y."/>
            <person name="Zwiers L.-H."/>
            <person name="Turgeon B.G."/>
            <person name="Goodwin S.B."/>
            <person name="Spatafora J.W."/>
            <person name="Crous P.W."/>
            <person name="Grigoriev I.V."/>
        </authorList>
    </citation>
    <scope>NUCLEOTIDE SEQUENCE</scope>
    <source>
        <strain evidence="9">CBS 342.82</strain>
    </source>
</reference>
<feature type="compositionally biased region" description="Basic and acidic residues" evidence="7">
    <location>
        <begin position="58"/>
        <end position="75"/>
    </location>
</feature>
<name>A0A6J3M1N7_9PEZI</name>
<keyword evidence="4" id="KW-0539">Nucleus</keyword>
<protein>
    <recommendedName>
        <fullName evidence="6">18S rRNA factor 2</fullName>
    </recommendedName>
</protein>
<feature type="compositionally biased region" description="Basic and acidic residues" evidence="7">
    <location>
        <begin position="278"/>
        <end position="304"/>
    </location>
</feature>
<comment type="function">
    <text evidence="5">Involved in the small subunit (SSU) processome assembly and function, and in the 18S rRNA synthesis. Required for the early cleavages at sites A0, A1 and A2.</text>
</comment>
<evidence type="ECO:0000256" key="7">
    <source>
        <dbReference type="SAM" id="MobiDB-lite"/>
    </source>
</evidence>
<evidence type="ECO:0000256" key="2">
    <source>
        <dbReference type="ARBA" id="ARBA00005819"/>
    </source>
</evidence>
<comment type="similarity">
    <text evidence="2">Belongs to the ESF2/ABP1 family.</text>
</comment>
<dbReference type="PANTHER" id="PTHR12311:SF7">
    <property type="entry name" value="ACTIVATOR OF BASAL TRANSCRIPTION 1"/>
    <property type="match status" value="1"/>
</dbReference>
<keyword evidence="8" id="KW-1185">Reference proteome</keyword>
<sequence>MSIRKRNDFLDDGDSEDDAQLDHESGREEESKVGLASRSNKRRKVNSDSEASDDDTIDDKPGARDSRFQFKHHDDGDDFTILDGKDVDENEEGEFLEEGDDEDGDGDGTSSGKTPEELAKSKKKMEKQLLVAQRAARKSGVIYISRVPPFMKPHTLKHFLSPHAPSGLGRIFLTPEDHVAHTRRVKSGGNKKKSFTDGWVEFVSKREARIAAKSLNGNIIGGKKGGFYHDDLWNIKYLKGGFKWSHLTEQIANENAERAARLREGIRRTREENKAFVEGFERGKMEEGRERKRAEKEKGKKEAGATDGGHSASIAQRKVKHKEGMDFKQQSARSKSVGKPDEGSGRTLRMVFG</sequence>